<accession>A0ABN1WXH9</accession>
<dbReference type="EMBL" id="BAAALF010000173">
    <property type="protein sequence ID" value="GAA1266030.1"/>
    <property type="molecule type" value="Genomic_DNA"/>
</dbReference>
<keyword evidence="2" id="KW-1185">Reference proteome</keyword>
<gene>
    <name evidence="1" type="ORF">GCM10009665_63930</name>
</gene>
<evidence type="ECO:0000313" key="1">
    <source>
        <dbReference type="EMBL" id="GAA1266030.1"/>
    </source>
</evidence>
<dbReference type="Proteomes" id="UP001500037">
    <property type="component" value="Unassembled WGS sequence"/>
</dbReference>
<organism evidence="1 2">
    <name type="scientific">Kitasatospora nipponensis</name>
    <dbReference type="NCBI Taxonomy" id="258049"/>
    <lineage>
        <taxon>Bacteria</taxon>
        <taxon>Bacillati</taxon>
        <taxon>Actinomycetota</taxon>
        <taxon>Actinomycetes</taxon>
        <taxon>Kitasatosporales</taxon>
        <taxon>Streptomycetaceae</taxon>
        <taxon>Kitasatospora</taxon>
    </lineage>
</organism>
<sequence length="69" mass="7023">MPSTAPTYIAVPCSSVNVPCGAGGGAEGSGIEDGDAEGCAVSVTGSLCHRRGRRVPWRAVRPDPARSIR</sequence>
<protein>
    <submittedName>
        <fullName evidence="1">Uncharacterized protein</fullName>
    </submittedName>
</protein>
<comment type="caution">
    <text evidence="1">The sequence shown here is derived from an EMBL/GenBank/DDBJ whole genome shotgun (WGS) entry which is preliminary data.</text>
</comment>
<name>A0ABN1WXH9_9ACTN</name>
<proteinExistence type="predicted"/>
<evidence type="ECO:0000313" key="2">
    <source>
        <dbReference type="Proteomes" id="UP001500037"/>
    </source>
</evidence>
<reference evidence="1 2" key="1">
    <citation type="journal article" date="2019" name="Int. J. Syst. Evol. Microbiol.">
        <title>The Global Catalogue of Microorganisms (GCM) 10K type strain sequencing project: providing services to taxonomists for standard genome sequencing and annotation.</title>
        <authorList>
            <consortium name="The Broad Institute Genomics Platform"/>
            <consortium name="The Broad Institute Genome Sequencing Center for Infectious Disease"/>
            <person name="Wu L."/>
            <person name="Ma J."/>
        </authorList>
    </citation>
    <scope>NUCLEOTIDE SEQUENCE [LARGE SCALE GENOMIC DNA]</scope>
    <source>
        <strain evidence="1 2">JCM 13004</strain>
    </source>
</reference>